<evidence type="ECO:0000313" key="2">
    <source>
        <dbReference type="Proteomes" id="UP001152747"/>
    </source>
</evidence>
<dbReference type="EMBL" id="CANHGI010000004">
    <property type="protein sequence ID" value="CAI5449212.1"/>
    <property type="molecule type" value="Genomic_DNA"/>
</dbReference>
<dbReference type="Proteomes" id="UP001152747">
    <property type="component" value="Unassembled WGS sequence"/>
</dbReference>
<proteinExistence type="predicted"/>
<accession>A0A9P1IS73</accession>
<comment type="caution">
    <text evidence="1">The sequence shown here is derived from an EMBL/GenBank/DDBJ whole genome shotgun (WGS) entry which is preliminary data.</text>
</comment>
<protein>
    <submittedName>
        <fullName evidence="1">Uncharacterized protein</fullName>
    </submittedName>
</protein>
<dbReference type="AlphaFoldDB" id="A0A9P1IS73"/>
<reference evidence="1" key="1">
    <citation type="submission" date="2022-11" db="EMBL/GenBank/DDBJ databases">
        <authorList>
            <person name="Kikuchi T."/>
        </authorList>
    </citation>
    <scope>NUCLEOTIDE SEQUENCE</scope>
    <source>
        <strain evidence="1">PS1010</strain>
    </source>
</reference>
<sequence length="123" mass="13964">MEEMESGKEENKGNMDGLQEFEAQTVCAIFNEMTTIPEIFQQSGQFCANNILKLTPSIRQVDDNLEIGLLFDSNVLNQTKWIVQCMGKLSIQNPSNYTDITIATIHPAKVTCSFNIHKIYMNR</sequence>
<name>A0A9P1IS73_9PELO</name>
<gene>
    <name evidence="1" type="ORF">CAMP_LOCUS11849</name>
</gene>
<keyword evidence="2" id="KW-1185">Reference proteome</keyword>
<evidence type="ECO:0000313" key="1">
    <source>
        <dbReference type="EMBL" id="CAI5449212.1"/>
    </source>
</evidence>
<organism evidence="1 2">
    <name type="scientific">Caenorhabditis angaria</name>
    <dbReference type="NCBI Taxonomy" id="860376"/>
    <lineage>
        <taxon>Eukaryota</taxon>
        <taxon>Metazoa</taxon>
        <taxon>Ecdysozoa</taxon>
        <taxon>Nematoda</taxon>
        <taxon>Chromadorea</taxon>
        <taxon>Rhabditida</taxon>
        <taxon>Rhabditina</taxon>
        <taxon>Rhabditomorpha</taxon>
        <taxon>Rhabditoidea</taxon>
        <taxon>Rhabditidae</taxon>
        <taxon>Peloderinae</taxon>
        <taxon>Caenorhabditis</taxon>
    </lineage>
</organism>